<dbReference type="PANTHER" id="PTHR43744">
    <property type="entry name" value="ABC TRANSPORTER PERMEASE PROTEIN MG189-RELATED-RELATED"/>
    <property type="match status" value="1"/>
</dbReference>
<dbReference type="Pfam" id="PF00528">
    <property type="entry name" value="BPD_transp_1"/>
    <property type="match status" value="1"/>
</dbReference>
<evidence type="ECO:0000256" key="4">
    <source>
        <dbReference type="ARBA" id="ARBA00022692"/>
    </source>
</evidence>
<feature type="transmembrane region" description="Helical" evidence="7">
    <location>
        <begin position="149"/>
        <end position="167"/>
    </location>
</feature>
<organism evidence="9 10">
    <name type="scientific">Clostridium perfringens</name>
    <dbReference type="NCBI Taxonomy" id="1502"/>
    <lineage>
        <taxon>Bacteria</taxon>
        <taxon>Bacillati</taxon>
        <taxon>Bacillota</taxon>
        <taxon>Clostridia</taxon>
        <taxon>Eubacteriales</taxon>
        <taxon>Clostridiaceae</taxon>
        <taxon>Clostridium</taxon>
    </lineage>
</organism>
<accession>A0AB35S364</accession>
<dbReference type="InterPro" id="IPR035906">
    <property type="entry name" value="MetI-like_sf"/>
</dbReference>
<feature type="transmembrane region" description="Helical" evidence="7">
    <location>
        <begin position="113"/>
        <end position="137"/>
    </location>
</feature>
<dbReference type="AlphaFoldDB" id="A0AB35S364"/>
<evidence type="ECO:0000256" key="2">
    <source>
        <dbReference type="ARBA" id="ARBA00022448"/>
    </source>
</evidence>
<comment type="caution">
    <text evidence="9">The sequence shown here is derived from an EMBL/GenBank/DDBJ whole genome shotgun (WGS) entry which is preliminary data.</text>
</comment>
<feature type="transmembrane region" description="Helical" evidence="7">
    <location>
        <begin position="249"/>
        <end position="267"/>
    </location>
</feature>
<comment type="subcellular location">
    <subcellularLocation>
        <location evidence="1 7">Cell membrane</location>
        <topology evidence="1 7">Multi-pass membrane protein</topology>
    </subcellularLocation>
</comment>
<evidence type="ECO:0000256" key="7">
    <source>
        <dbReference type="RuleBase" id="RU363032"/>
    </source>
</evidence>
<feature type="domain" description="ABC transmembrane type-1" evidence="8">
    <location>
        <begin position="78"/>
        <end position="267"/>
    </location>
</feature>
<dbReference type="PROSITE" id="PS50928">
    <property type="entry name" value="ABC_TM1"/>
    <property type="match status" value="1"/>
</dbReference>
<evidence type="ECO:0000256" key="1">
    <source>
        <dbReference type="ARBA" id="ARBA00004651"/>
    </source>
</evidence>
<evidence type="ECO:0000256" key="6">
    <source>
        <dbReference type="ARBA" id="ARBA00023136"/>
    </source>
</evidence>
<keyword evidence="6 7" id="KW-0472">Membrane</keyword>
<keyword evidence="4 7" id="KW-0812">Transmembrane</keyword>
<reference evidence="9 10" key="1">
    <citation type="journal article" date="2018" name="BMC Genomics">
        <title>Whole genome analysis reveals the diversity and evolutionary relationships between necrotic enteritis-causing strains of Clostridium perfringens.</title>
        <authorList>
            <person name="Lacey J.A."/>
            <person name="Allnutt T.R."/>
            <person name="Vezina B."/>
            <person name="Van T.T.H."/>
            <person name="Stent T."/>
            <person name="Han X."/>
            <person name="Rood J.I."/>
            <person name="Wade B."/>
            <person name="Keyburn A.L."/>
            <person name="Seeman T."/>
            <person name="Chen H."/>
            <person name="Haring V."/>
            <person name="Johanesen P.A."/>
            <person name="Lyras D."/>
            <person name="Moore R.J."/>
        </authorList>
    </citation>
    <scope>NUCLEOTIDE SEQUENCE [LARGE SCALE GENOMIC DNA]</scope>
    <source>
        <strain evidence="9 10">EUR-NE15</strain>
    </source>
</reference>
<proteinExistence type="inferred from homology"/>
<dbReference type="PANTHER" id="PTHR43744:SF12">
    <property type="entry name" value="ABC TRANSPORTER PERMEASE PROTEIN MG189-RELATED"/>
    <property type="match status" value="1"/>
</dbReference>
<evidence type="ECO:0000256" key="3">
    <source>
        <dbReference type="ARBA" id="ARBA00022475"/>
    </source>
</evidence>
<dbReference type="RefSeq" id="WP_004457083.1">
    <property type="nucleotide sequence ID" value="NZ_CABEEQ010000002.1"/>
</dbReference>
<dbReference type="GeneID" id="93002673"/>
<keyword evidence="3" id="KW-1003">Cell membrane</keyword>
<keyword evidence="2 7" id="KW-0813">Transport</keyword>
<dbReference type="SUPFAM" id="SSF161098">
    <property type="entry name" value="MetI-like"/>
    <property type="match status" value="1"/>
</dbReference>
<comment type="similarity">
    <text evidence="7">Belongs to the binding-protein-dependent transport system permease family.</text>
</comment>
<keyword evidence="5 7" id="KW-1133">Transmembrane helix</keyword>
<feature type="transmembrane region" description="Helical" evidence="7">
    <location>
        <begin position="82"/>
        <end position="104"/>
    </location>
</feature>
<gene>
    <name evidence="9" type="ORF">CYK91_02000</name>
</gene>
<evidence type="ECO:0000256" key="5">
    <source>
        <dbReference type="ARBA" id="ARBA00022989"/>
    </source>
</evidence>
<dbReference type="Proteomes" id="UP000247117">
    <property type="component" value="Unassembled WGS sequence"/>
</dbReference>
<evidence type="ECO:0000259" key="8">
    <source>
        <dbReference type="PROSITE" id="PS50928"/>
    </source>
</evidence>
<sequence length="283" mass="31671">MLSNKGKIFNRILIVFMLVLSLLFLFPIIWMIVNSFKSDAMITQDMNSIAAFLPPLSFDNFFENYITIITNSSLMRYMTNTLVYAAILIVLSIIVNGLAGYALAKINFPFKEVWVFIILLLMIVPMETISIIHFLMIAKAGLLNTVVGYILPMIVSPFNIFLFRQVFMKLPDDLYEAAQLDHCGPLKYFFRVVIPMSKSIVATVGVFTFLGIWNDFLWPSLVFTSSNLLTVQIGLNSITANDNVTTGQVLATITLVTIPILIVYSLFSKQLVEGAMSSGSKEG</sequence>
<dbReference type="GO" id="GO:0005886">
    <property type="term" value="C:plasma membrane"/>
    <property type="evidence" value="ECO:0007669"/>
    <property type="project" value="UniProtKB-SubCell"/>
</dbReference>
<feature type="transmembrane region" description="Helical" evidence="7">
    <location>
        <begin position="12"/>
        <end position="33"/>
    </location>
</feature>
<dbReference type="EMBL" id="PJTB01000001">
    <property type="protein sequence ID" value="PWX41921.1"/>
    <property type="molecule type" value="Genomic_DNA"/>
</dbReference>
<evidence type="ECO:0000313" key="9">
    <source>
        <dbReference type="EMBL" id="PWX41921.1"/>
    </source>
</evidence>
<dbReference type="InterPro" id="IPR000515">
    <property type="entry name" value="MetI-like"/>
</dbReference>
<name>A0AB35S364_CLOPF</name>
<dbReference type="CDD" id="cd06261">
    <property type="entry name" value="TM_PBP2"/>
    <property type="match status" value="1"/>
</dbReference>
<feature type="transmembrane region" description="Helical" evidence="7">
    <location>
        <begin position="188"/>
        <end position="213"/>
    </location>
</feature>
<dbReference type="GO" id="GO:0055085">
    <property type="term" value="P:transmembrane transport"/>
    <property type="evidence" value="ECO:0007669"/>
    <property type="project" value="InterPro"/>
</dbReference>
<protein>
    <submittedName>
        <fullName evidence="9">Carbohydrate ABC transporter permease</fullName>
    </submittedName>
</protein>
<dbReference type="Gene3D" id="1.10.3720.10">
    <property type="entry name" value="MetI-like"/>
    <property type="match status" value="1"/>
</dbReference>
<evidence type="ECO:0000313" key="10">
    <source>
        <dbReference type="Proteomes" id="UP000247117"/>
    </source>
</evidence>